<gene>
    <name evidence="1" type="ORF">HanXRQr2_Chr17g0783231</name>
</gene>
<reference evidence="1" key="1">
    <citation type="journal article" date="2017" name="Nature">
        <title>The sunflower genome provides insights into oil metabolism, flowering and Asterid evolution.</title>
        <authorList>
            <person name="Badouin H."/>
            <person name="Gouzy J."/>
            <person name="Grassa C.J."/>
            <person name="Murat F."/>
            <person name="Staton S.E."/>
            <person name="Cottret L."/>
            <person name="Lelandais-Briere C."/>
            <person name="Owens G.L."/>
            <person name="Carrere S."/>
            <person name="Mayjonade B."/>
            <person name="Legrand L."/>
            <person name="Gill N."/>
            <person name="Kane N.C."/>
            <person name="Bowers J.E."/>
            <person name="Hubner S."/>
            <person name="Bellec A."/>
            <person name="Berard A."/>
            <person name="Berges H."/>
            <person name="Blanchet N."/>
            <person name="Boniface M.C."/>
            <person name="Brunel D."/>
            <person name="Catrice O."/>
            <person name="Chaidir N."/>
            <person name="Claudel C."/>
            <person name="Donnadieu C."/>
            <person name="Faraut T."/>
            <person name="Fievet G."/>
            <person name="Helmstetter N."/>
            <person name="King M."/>
            <person name="Knapp S.J."/>
            <person name="Lai Z."/>
            <person name="Le Paslier M.C."/>
            <person name="Lippi Y."/>
            <person name="Lorenzon L."/>
            <person name="Mandel J.R."/>
            <person name="Marage G."/>
            <person name="Marchand G."/>
            <person name="Marquand E."/>
            <person name="Bret-Mestries E."/>
            <person name="Morien E."/>
            <person name="Nambeesan S."/>
            <person name="Nguyen T."/>
            <person name="Pegot-Espagnet P."/>
            <person name="Pouilly N."/>
            <person name="Raftis F."/>
            <person name="Sallet E."/>
            <person name="Schiex T."/>
            <person name="Thomas J."/>
            <person name="Vandecasteele C."/>
            <person name="Vares D."/>
            <person name="Vear F."/>
            <person name="Vautrin S."/>
            <person name="Crespi M."/>
            <person name="Mangin B."/>
            <person name="Burke J.M."/>
            <person name="Salse J."/>
            <person name="Munos S."/>
            <person name="Vincourt P."/>
            <person name="Rieseberg L.H."/>
            <person name="Langlade N.B."/>
        </authorList>
    </citation>
    <scope>NUCLEOTIDE SEQUENCE</scope>
    <source>
        <tissue evidence="1">Leaves</tissue>
    </source>
</reference>
<name>A0A9K3GSZ9_HELAN</name>
<dbReference type="AlphaFoldDB" id="A0A9K3GSZ9"/>
<dbReference type="EMBL" id="MNCJ02000332">
    <property type="protein sequence ID" value="KAF5753718.1"/>
    <property type="molecule type" value="Genomic_DNA"/>
</dbReference>
<evidence type="ECO:0000313" key="1">
    <source>
        <dbReference type="EMBL" id="KAF5753718.1"/>
    </source>
</evidence>
<evidence type="ECO:0000313" key="2">
    <source>
        <dbReference type="Proteomes" id="UP000215914"/>
    </source>
</evidence>
<proteinExistence type="predicted"/>
<protein>
    <submittedName>
        <fullName evidence="1">Uncharacterized protein</fullName>
    </submittedName>
</protein>
<accession>A0A9K3GSZ9</accession>
<sequence>MSSEVKNYLLDGSPDATFTVDSHEEVRAMMDVASARNLMGELYVLLDRWKKDSERNKARTKQDEAPMESDVATVLKQDEVENHRAQRDTIMDCDFLERMTHIESYWEDLNQRLENGYNNTHDVISVLHRIKKVLKKVPRSDRAKLEARFSRLHTEAETIMENMIGRMKIRCDKKPSFFHDLATSSQRCS</sequence>
<dbReference type="Gramene" id="mRNA:HanXRQr2_Chr17g0783231">
    <property type="protein sequence ID" value="mRNA:HanXRQr2_Chr17g0783231"/>
    <property type="gene ID" value="HanXRQr2_Chr17g0783231"/>
</dbReference>
<comment type="caution">
    <text evidence="1">The sequence shown here is derived from an EMBL/GenBank/DDBJ whole genome shotgun (WGS) entry which is preliminary data.</text>
</comment>
<keyword evidence="2" id="KW-1185">Reference proteome</keyword>
<reference evidence="1" key="2">
    <citation type="submission" date="2020-06" db="EMBL/GenBank/DDBJ databases">
        <title>Helianthus annuus Genome sequencing and assembly Release 2.</title>
        <authorList>
            <person name="Gouzy J."/>
            <person name="Langlade N."/>
            <person name="Munos S."/>
        </authorList>
    </citation>
    <scope>NUCLEOTIDE SEQUENCE</scope>
    <source>
        <tissue evidence="1">Leaves</tissue>
    </source>
</reference>
<dbReference type="Proteomes" id="UP000215914">
    <property type="component" value="Unassembled WGS sequence"/>
</dbReference>
<organism evidence="1 2">
    <name type="scientific">Helianthus annuus</name>
    <name type="common">Common sunflower</name>
    <dbReference type="NCBI Taxonomy" id="4232"/>
    <lineage>
        <taxon>Eukaryota</taxon>
        <taxon>Viridiplantae</taxon>
        <taxon>Streptophyta</taxon>
        <taxon>Embryophyta</taxon>
        <taxon>Tracheophyta</taxon>
        <taxon>Spermatophyta</taxon>
        <taxon>Magnoliopsida</taxon>
        <taxon>eudicotyledons</taxon>
        <taxon>Gunneridae</taxon>
        <taxon>Pentapetalae</taxon>
        <taxon>asterids</taxon>
        <taxon>campanulids</taxon>
        <taxon>Asterales</taxon>
        <taxon>Asteraceae</taxon>
        <taxon>Asteroideae</taxon>
        <taxon>Heliantheae alliance</taxon>
        <taxon>Heliantheae</taxon>
        <taxon>Helianthus</taxon>
    </lineage>
</organism>